<feature type="domain" description="Sushi" evidence="5">
    <location>
        <begin position="711"/>
        <end position="775"/>
    </location>
</feature>
<dbReference type="Pfam" id="PF02494">
    <property type="entry name" value="HYR"/>
    <property type="match status" value="5"/>
</dbReference>
<feature type="domain" description="HYR" evidence="4">
    <location>
        <begin position="625"/>
        <end position="710"/>
    </location>
</feature>
<keyword evidence="1" id="KW-0677">Repeat</keyword>
<feature type="domain" description="Sushi" evidence="5">
    <location>
        <begin position="25"/>
        <end position="89"/>
    </location>
</feature>
<feature type="domain" description="Sushi" evidence="5">
    <location>
        <begin position="566"/>
        <end position="626"/>
    </location>
</feature>
<dbReference type="PROSITE" id="PS50825">
    <property type="entry name" value="HYR"/>
    <property type="match status" value="6"/>
</dbReference>
<evidence type="ECO:0000313" key="7">
    <source>
        <dbReference type="Proteomes" id="UP001159427"/>
    </source>
</evidence>
<feature type="domain" description="HYR" evidence="4">
    <location>
        <begin position="1104"/>
        <end position="1189"/>
    </location>
</feature>
<dbReference type="PROSITE" id="PS50923">
    <property type="entry name" value="SUSHI"/>
    <property type="match status" value="13"/>
</dbReference>
<accession>A0ABN8R7C1</accession>
<dbReference type="EMBL" id="CALNXI010001613">
    <property type="protein sequence ID" value="CAH3173344.1"/>
    <property type="molecule type" value="Genomic_DNA"/>
</dbReference>
<feature type="domain" description="Sushi" evidence="5">
    <location>
        <begin position="776"/>
        <end position="837"/>
    </location>
</feature>
<comment type="caution">
    <text evidence="6">The sequence shown here is derived from an EMBL/GenBank/DDBJ whole genome shotgun (WGS) entry which is preliminary data.</text>
</comment>
<dbReference type="InterPro" id="IPR000436">
    <property type="entry name" value="Sushi_SCR_CCP_dom"/>
</dbReference>
<dbReference type="InterPro" id="IPR035976">
    <property type="entry name" value="Sushi/SCR/CCP_sf"/>
</dbReference>
<feature type="domain" description="HYR" evidence="4">
    <location>
        <begin position="900"/>
        <end position="984"/>
    </location>
</feature>
<protein>
    <submittedName>
        <fullName evidence="6">Uncharacterized protein</fullName>
    </submittedName>
</protein>
<feature type="domain" description="Sushi" evidence="5">
    <location>
        <begin position="838"/>
        <end position="901"/>
    </location>
</feature>
<evidence type="ECO:0000259" key="4">
    <source>
        <dbReference type="PROSITE" id="PS50825"/>
    </source>
</evidence>
<keyword evidence="2 3" id="KW-1015">Disulfide bond</keyword>
<dbReference type="SMART" id="SM00032">
    <property type="entry name" value="CCP"/>
    <property type="match status" value="13"/>
</dbReference>
<dbReference type="PANTHER" id="PTHR46343:SF2">
    <property type="entry name" value="SUSHI_VON WILLEBRAND FACTOR TYPE A_EGF_PENTRAXIN DOMAIN-CONTAINING 1"/>
    <property type="match status" value="1"/>
</dbReference>
<comment type="caution">
    <text evidence="3">Lacks conserved residue(s) required for the propagation of feature annotation.</text>
</comment>
<keyword evidence="3" id="KW-0768">Sushi</keyword>
<dbReference type="CDD" id="cd00033">
    <property type="entry name" value="CCP"/>
    <property type="match status" value="13"/>
</dbReference>
<feature type="disulfide bond" evidence="3">
    <location>
        <begin position="536"/>
        <end position="563"/>
    </location>
</feature>
<dbReference type="Proteomes" id="UP001159427">
    <property type="component" value="Unassembled WGS sequence"/>
</dbReference>
<gene>
    <name evidence="6" type="ORF">PEVE_00008993</name>
</gene>
<keyword evidence="7" id="KW-1185">Reference proteome</keyword>
<dbReference type="Pfam" id="PF00084">
    <property type="entry name" value="Sushi"/>
    <property type="match status" value="13"/>
</dbReference>
<dbReference type="InterPro" id="IPR003410">
    <property type="entry name" value="HYR_dom"/>
</dbReference>
<sequence length="1298" mass="137619">MIIYNAMDQSGNKATCTFTVVVTVINCTTITVDSGSPLRMNSCGNHFGSKCNFSCAVGHRLNGSSALTCVAPGNRPPAFWNHPMPFCEVINCPVLDSPPKSVLLTIPCVRTYGSKCSFTCQTGYSSLTGNVTRTCLASGLWSGNSINCSDILAPSFGVTCPSGPLLAYARRDSFSALVNWTEPVATDNSGVKPRVTSNYQSPQWFSQGTHEIRSTAVDQSGNKATCVFTVTVIVIRCPSPPIPANGVKTGCRDPLSERYGTICSFSCNVGYNLTGSTRRQCLENKTWSGTTSSCQVIRCPSPPIPANGVKTGCRDPLSERYGTICSFSCNVGYNLTGSTRRQCLENKTWSGTTSSCQVINCSALTPPTNGAVSPRSCLTRSTYAQTCSFSCVTAGYVLEGTSARACGGDGKWSGKNDTLCRDNTPPSFNDTCPKNLVVYVPECSSSNVVSWKEPMATDNSGHVIIKHPTLRPPVNLSIGLYSLHYSAKDGEGNIANCTFLVQVARRSCPVLNAPKYGTIASLSCGWLFGSQVSLSCNVGYHLLGSAVRSCKEDGRWSGNKTSCQIVTCTPLVTPPHAVKQIAPCPNTYGSSCTFSCQTGYTSPKGNVTRTCLASGKWSGGDINCTDIHPPTFGASCPTGPLVAYAERGIFSALVNWTEPVATDTSGIAPVVTSDYRTPQRFSQGSHVITYTAVDQSGNRATCPFTIEVLVINCTSLMVSPGGPLRLASCANHYGSKCNFSCATGYRLNGSSTVTCIAVGNRPPGFWDRPKPVCQVIRCPSLSSPANGIKKGCSNPLSERYGTICSFSCNVGYNLTGSHTRKCLENEQWSGLLSYCQVINCSALAAPANGAVSPRSCLSRSTYAQTCSFSCGTAGYVLEGTSSRVCGDDGKWSGKNDTLCRDNTPPSFSDTCPNNMVFYAPKCSSSAVVTWNEPTAKDNSGHVTISYPAIRPSANLSIGLYNVRYSAADAEGNRANCSFIVQVSRRSCPVLNAPKYGTIASLSCGWLFGSQVSLSCNVGYHLLGSAVRSCKEDGRWSGNKTSCQIVTCTPLVTPPHAVKQIAPCSNTYGSSCTFSCQTGYTSSKGNVTRTCLASGKWSGSGINCTDIHPPTFGASCPTAPLVAYAERGLFSALVNWTEPVAIDTSGIAPVVTSNYRTPQRFSQGSHVITYTAVDQSGNRATCSFTIEVIVINCTSLMVSPGGPLRMASCANHYGSKCTFSCATGYRLNGSSTVTCIAVGNRPPGLWDSPMPVCQVITCPSLSSPANGIKKGCSNPLAERYGTICSFACKFIKKYIFSDL</sequence>
<evidence type="ECO:0000256" key="1">
    <source>
        <dbReference type="ARBA" id="ARBA00022737"/>
    </source>
</evidence>
<feature type="disulfide bond" evidence="3">
    <location>
        <begin position="267"/>
        <end position="294"/>
    </location>
</feature>
<dbReference type="SUPFAM" id="SSF57535">
    <property type="entry name" value="Complement control module/SCR domain"/>
    <property type="match status" value="13"/>
</dbReference>
<feature type="disulfide bond" evidence="3">
    <location>
        <begin position="1047"/>
        <end position="1090"/>
    </location>
</feature>
<organism evidence="6 7">
    <name type="scientific">Porites evermanni</name>
    <dbReference type="NCBI Taxonomy" id="104178"/>
    <lineage>
        <taxon>Eukaryota</taxon>
        <taxon>Metazoa</taxon>
        <taxon>Cnidaria</taxon>
        <taxon>Anthozoa</taxon>
        <taxon>Hexacorallia</taxon>
        <taxon>Scleractinia</taxon>
        <taxon>Fungiina</taxon>
        <taxon>Poritidae</taxon>
        <taxon>Porites</taxon>
    </lineage>
</organism>
<evidence type="ECO:0000313" key="6">
    <source>
        <dbReference type="EMBL" id="CAH3173344.1"/>
    </source>
</evidence>
<name>A0ABN8R7C1_9CNID</name>
<feature type="domain" description="Sushi" evidence="5">
    <location>
        <begin position="985"/>
        <end position="1044"/>
    </location>
</feature>
<feature type="domain" description="Sushi" evidence="5">
    <location>
        <begin position="297"/>
        <end position="358"/>
    </location>
</feature>
<feature type="domain" description="Sushi" evidence="5">
    <location>
        <begin position="506"/>
        <end position="565"/>
    </location>
</feature>
<dbReference type="PANTHER" id="PTHR46343">
    <property type="entry name" value="HYR DOMAIN-CONTAINING PROTEIN"/>
    <property type="match status" value="1"/>
</dbReference>
<feature type="disulfide bond" evidence="3">
    <location>
        <begin position="329"/>
        <end position="356"/>
    </location>
</feature>
<evidence type="ECO:0000259" key="5">
    <source>
        <dbReference type="PROSITE" id="PS50923"/>
    </source>
</evidence>
<feature type="domain" description="Sushi" evidence="5">
    <location>
        <begin position="1190"/>
        <end position="1254"/>
    </location>
</feature>
<feature type="domain" description="Sushi" evidence="5">
    <location>
        <begin position="90"/>
        <end position="150"/>
    </location>
</feature>
<feature type="domain" description="Sushi" evidence="5">
    <location>
        <begin position="1045"/>
        <end position="1105"/>
    </location>
</feature>
<feature type="domain" description="Sushi" evidence="5">
    <location>
        <begin position="359"/>
        <end position="422"/>
    </location>
</feature>
<feature type="disulfide bond" evidence="3">
    <location>
        <begin position="808"/>
        <end position="835"/>
    </location>
</feature>
<proteinExistence type="predicted"/>
<feature type="domain" description="HYR" evidence="4">
    <location>
        <begin position="149"/>
        <end position="234"/>
    </location>
</feature>
<evidence type="ECO:0000256" key="2">
    <source>
        <dbReference type="ARBA" id="ARBA00023157"/>
    </source>
</evidence>
<feature type="disulfide bond" evidence="3">
    <location>
        <begin position="92"/>
        <end position="135"/>
    </location>
</feature>
<feature type="disulfide bond" evidence="3">
    <location>
        <begin position="1015"/>
        <end position="1042"/>
    </location>
</feature>
<dbReference type="InterPro" id="IPR043555">
    <property type="entry name" value="SRPX-like"/>
</dbReference>
<reference evidence="6 7" key="1">
    <citation type="submission" date="2022-05" db="EMBL/GenBank/DDBJ databases">
        <authorList>
            <consortium name="Genoscope - CEA"/>
            <person name="William W."/>
        </authorList>
    </citation>
    <scope>NUCLEOTIDE SEQUENCE [LARGE SCALE GENOMIC DNA]</scope>
</reference>
<feature type="domain" description="HYR" evidence="4">
    <location>
        <begin position="1"/>
        <end position="24"/>
    </location>
</feature>
<evidence type="ECO:0000256" key="3">
    <source>
        <dbReference type="PROSITE-ProRule" id="PRU00302"/>
    </source>
</evidence>
<dbReference type="Gene3D" id="2.10.70.10">
    <property type="entry name" value="Complement Module, domain 1"/>
    <property type="match status" value="13"/>
</dbReference>
<feature type="domain" description="HYR" evidence="4">
    <location>
        <begin position="421"/>
        <end position="505"/>
    </location>
</feature>
<feature type="domain" description="Sushi" evidence="5">
    <location>
        <begin position="235"/>
        <end position="296"/>
    </location>
</feature>
<feature type="disulfide bond" evidence="3">
    <location>
        <begin position="568"/>
        <end position="611"/>
    </location>
</feature>